<keyword evidence="2" id="KW-0472">Membrane</keyword>
<feature type="domain" description="DUF5667" evidence="3">
    <location>
        <begin position="145"/>
        <end position="219"/>
    </location>
</feature>
<reference evidence="5" key="2">
    <citation type="submission" date="2012-02" db="EMBL/GenBank/DDBJ databases">
        <title>Complete genome sequence of Blastococcus saxobsidens strain DD2.</title>
        <authorList>
            <person name="Genoscope."/>
        </authorList>
    </citation>
    <scope>NUCLEOTIDE SEQUENCE [LARGE SCALE GENOMIC DNA]</scope>
    <source>
        <strain evidence="5">DD2</strain>
    </source>
</reference>
<evidence type="ECO:0000259" key="3">
    <source>
        <dbReference type="Pfam" id="PF18915"/>
    </source>
</evidence>
<dbReference type="AlphaFoldDB" id="H6RPM8"/>
<dbReference type="HOGENOM" id="CLU_655003_0_0_11"/>
<feature type="region of interest" description="Disordered" evidence="1">
    <location>
        <begin position="296"/>
        <end position="396"/>
    </location>
</feature>
<proteinExistence type="predicted"/>
<dbReference type="eggNOG" id="COG3170">
    <property type="taxonomic scope" value="Bacteria"/>
</dbReference>
<dbReference type="STRING" id="1146883.BLASA_4481"/>
<dbReference type="EMBL" id="FO117623">
    <property type="protein sequence ID" value="CCG05287.1"/>
    <property type="molecule type" value="Genomic_DNA"/>
</dbReference>
<name>H6RPM8_BLASD</name>
<organism evidence="4 5">
    <name type="scientific">Blastococcus saxobsidens (strain DD2)</name>
    <dbReference type="NCBI Taxonomy" id="1146883"/>
    <lineage>
        <taxon>Bacteria</taxon>
        <taxon>Bacillati</taxon>
        <taxon>Actinomycetota</taxon>
        <taxon>Actinomycetes</taxon>
        <taxon>Geodermatophilales</taxon>
        <taxon>Geodermatophilaceae</taxon>
        <taxon>Blastococcus</taxon>
    </lineage>
</organism>
<keyword evidence="2" id="KW-1133">Transmembrane helix</keyword>
<dbReference type="Proteomes" id="UP000007517">
    <property type="component" value="Chromosome"/>
</dbReference>
<keyword evidence="5" id="KW-1185">Reference proteome</keyword>
<evidence type="ECO:0000313" key="4">
    <source>
        <dbReference type="EMBL" id="CCG05287.1"/>
    </source>
</evidence>
<dbReference type="KEGG" id="bsd:BLASA_4481"/>
<dbReference type="InterPro" id="IPR043725">
    <property type="entry name" value="DUF5667"/>
</dbReference>
<dbReference type="Pfam" id="PF18915">
    <property type="entry name" value="DUF5667"/>
    <property type="match status" value="1"/>
</dbReference>
<evidence type="ECO:0000256" key="2">
    <source>
        <dbReference type="SAM" id="Phobius"/>
    </source>
</evidence>
<evidence type="ECO:0000256" key="1">
    <source>
        <dbReference type="SAM" id="MobiDB-lite"/>
    </source>
</evidence>
<feature type="transmembrane region" description="Helical" evidence="2">
    <location>
        <begin position="121"/>
        <end position="145"/>
    </location>
</feature>
<keyword evidence="2" id="KW-0812">Transmembrane</keyword>
<evidence type="ECO:0000313" key="5">
    <source>
        <dbReference type="Proteomes" id="UP000007517"/>
    </source>
</evidence>
<accession>H6RPM8</accession>
<sequence length="419" mass="42410">MLVRNRPDTHVVAQVAAGAGWRRSAHRREDGGWQVIRHDDDAAPAGPTAVRDPETAVVARLQALSTQLDGEPDPAYRARARARLVAMAAVRTPEPARHPLRDRLLAARAVDRAPSRRRGRITAGLAGAAVGVTGLAALVAVAAGAGPGDPLYDLKRGTEQTQLALAGDNRGQTLLELARTRLEELRALADDRNAALVRQTLQTMDAQTAEGAALLTGDAVRTGDPESLDALAAWTAEQSTGLGALRGEVPADAGQDYADSAALLDALTARAAGLRTALACSTGPATVGDDDLGPVPGLCLTDAPPPVAGESPAAPEPAPAVPGTTTDPGSPPAADPGSPARPSTPARGTVGAPTVPGQTGRPSEAVPPPAGGILTPLPDLPLGESTADTNSPSRPPVVAVPAPAPLSICVPPLVTFGDC</sequence>
<gene>
    <name evidence="4" type="ordered locus">BLASA_4481</name>
</gene>
<protein>
    <recommendedName>
        <fullName evidence="3">DUF5667 domain-containing protein</fullName>
    </recommendedName>
</protein>
<reference evidence="4 5" key="1">
    <citation type="journal article" date="2012" name="J. Bacteriol.">
        <title>Genome Sequence of Blastococcus saxobsidens DD2, a Stone-Inhabiting Bacterium.</title>
        <authorList>
            <person name="Chouaia B."/>
            <person name="Crotti E."/>
            <person name="Brusetti L."/>
            <person name="Daffonchio D."/>
            <person name="Essoussi I."/>
            <person name="Nouioui I."/>
            <person name="Sbissi I."/>
            <person name="Ghodhbane-Gtari F."/>
            <person name="Gtari M."/>
            <person name="Vacherie B."/>
            <person name="Barbe V."/>
            <person name="Medigue C."/>
            <person name="Gury J."/>
            <person name="Pujic P."/>
            <person name="Normand P."/>
        </authorList>
    </citation>
    <scope>NUCLEOTIDE SEQUENCE [LARGE SCALE GENOMIC DNA]</scope>
    <source>
        <strain evidence="4 5">DD2</strain>
    </source>
</reference>